<dbReference type="InterPro" id="IPR036893">
    <property type="entry name" value="SBP_sf"/>
</dbReference>
<dbReference type="PANTHER" id="PTHR31251">
    <property type="entry name" value="SQUAMOSA PROMOTER-BINDING-LIKE PROTEIN 4"/>
    <property type="match status" value="1"/>
</dbReference>
<dbReference type="InterPro" id="IPR044817">
    <property type="entry name" value="SBP-like"/>
</dbReference>
<dbReference type="OrthoDB" id="514967at2759"/>
<feature type="compositionally biased region" description="Low complexity" evidence="10">
    <location>
        <begin position="261"/>
        <end position="292"/>
    </location>
</feature>
<feature type="region of interest" description="Disordered" evidence="10">
    <location>
        <begin position="405"/>
        <end position="427"/>
    </location>
</feature>
<feature type="domain" description="SBP-type" evidence="11">
    <location>
        <begin position="183"/>
        <end position="260"/>
    </location>
</feature>
<evidence type="ECO:0000256" key="9">
    <source>
        <dbReference type="PROSITE-ProRule" id="PRU00470"/>
    </source>
</evidence>
<dbReference type="SUPFAM" id="SSF103612">
    <property type="entry name" value="SBT domain"/>
    <property type="match status" value="1"/>
</dbReference>
<name>A0A8T0TN34_PANVG</name>
<evidence type="ECO:0000259" key="11">
    <source>
        <dbReference type="PROSITE" id="PS51141"/>
    </source>
</evidence>
<evidence type="ECO:0000256" key="4">
    <source>
        <dbReference type="ARBA" id="ARBA00022833"/>
    </source>
</evidence>
<evidence type="ECO:0000256" key="6">
    <source>
        <dbReference type="ARBA" id="ARBA00023125"/>
    </source>
</evidence>
<feature type="compositionally biased region" description="Basic residues" evidence="10">
    <location>
        <begin position="355"/>
        <end position="364"/>
    </location>
</feature>
<dbReference type="EMBL" id="CM029043">
    <property type="protein sequence ID" value="KAG2613432.1"/>
    <property type="molecule type" value="Genomic_DNA"/>
</dbReference>
<evidence type="ECO:0000256" key="2">
    <source>
        <dbReference type="ARBA" id="ARBA00022723"/>
    </source>
</evidence>
<dbReference type="Gene3D" id="4.10.1100.10">
    <property type="entry name" value="Transcription factor, SBP-box domain"/>
    <property type="match status" value="1"/>
</dbReference>
<keyword evidence="8" id="KW-0539">Nucleus</keyword>
<proteinExistence type="predicted"/>
<evidence type="ECO:0000256" key="1">
    <source>
        <dbReference type="ARBA" id="ARBA00004123"/>
    </source>
</evidence>
<keyword evidence="6" id="KW-0238">DNA-binding</keyword>
<accession>A0A8T0TN34</accession>
<dbReference type="AlphaFoldDB" id="A0A8T0TN34"/>
<organism evidence="12 13">
    <name type="scientific">Panicum virgatum</name>
    <name type="common">Blackwell switchgrass</name>
    <dbReference type="NCBI Taxonomy" id="38727"/>
    <lineage>
        <taxon>Eukaryota</taxon>
        <taxon>Viridiplantae</taxon>
        <taxon>Streptophyta</taxon>
        <taxon>Embryophyta</taxon>
        <taxon>Tracheophyta</taxon>
        <taxon>Spermatophyta</taxon>
        <taxon>Magnoliopsida</taxon>
        <taxon>Liliopsida</taxon>
        <taxon>Poales</taxon>
        <taxon>Poaceae</taxon>
        <taxon>PACMAD clade</taxon>
        <taxon>Panicoideae</taxon>
        <taxon>Panicodae</taxon>
        <taxon>Paniceae</taxon>
        <taxon>Panicinae</taxon>
        <taxon>Panicum</taxon>
        <taxon>Panicum sect. Hiantes</taxon>
    </lineage>
</organism>
<dbReference type="InterPro" id="IPR004333">
    <property type="entry name" value="SBP_dom"/>
</dbReference>
<comment type="caution">
    <text evidence="12">The sequence shown here is derived from an EMBL/GenBank/DDBJ whole genome shotgun (WGS) entry which is preliminary data.</text>
</comment>
<keyword evidence="2" id="KW-0479">Metal-binding</keyword>
<gene>
    <name evidence="12" type="ORF">PVAP13_4KG364200</name>
</gene>
<evidence type="ECO:0000256" key="8">
    <source>
        <dbReference type="ARBA" id="ARBA00023242"/>
    </source>
</evidence>
<evidence type="ECO:0000313" key="13">
    <source>
        <dbReference type="Proteomes" id="UP000823388"/>
    </source>
</evidence>
<reference evidence="12" key="1">
    <citation type="submission" date="2020-05" db="EMBL/GenBank/DDBJ databases">
        <title>WGS assembly of Panicum virgatum.</title>
        <authorList>
            <person name="Lovell J.T."/>
            <person name="Jenkins J."/>
            <person name="Shu S."/>
            <person name="Juenger T.E."/>
            <person name="Schmutz J."/>
        </authorList>
    </citation>
    <scope>NUCLEOTIDE SEQUENCE</scope>
    <source>
        <strain evidence="12">AP13</strain>
    </source>
</reference>
<keyword evidence="13" id="KW-1185">Reference proteome</keyword>
<evidence type="ECO:0000256" key="3">
    <source>
        <dbReference type="ARBA" id="ARBA00022771"/>
    </source>
</evidence>
<keyword evidence="3 9" id="KW-0863">Zinc-finger</keyword>
<evidence type="ECO:0000256" key="10">
    <source>
        <dbReference type="SAM" id="MobiDB-lite"/>
    </source>
</evidence>
<keyword evidence="5" id="KW-0805">Transcription regulation</keyword>
<keyword evidence="4" id="KW-0862">Zinc</keyword>
<dbReference type="GO" id="GO:0003677">
    <property type="term" value="F:DNA binding"/>
    <property type="evidence" value="ECO:0007669"/>
    <property type="project" value="UniProtKB-KW"/>
</dbReference>
<feature type="region of interest" description="Disordered" evidence="10">
    <location>
        <begin position="1"/>
        <end position="33"/>
    </location>
</feature>
<sequence>MMSDGRLNVATSAPGDDFPFAPMQQQQQPPPPPYVGFEHGVMGGGGGGQRGGGGGMQHHLYDGLDFAAAALQFQEAAPHHQLLTLPSSLAPMTPPPLPMPLPLQMPMPLPGMPGDVYPALGMVKREGADGGGGAAGGGGRIGLNLGRRTYFSPGDMLAVDRLLMRSRLGGVFGLGFGGAHHQPPRCQAEGCKADLSGAKHYHRRHKVCEYHAKASVVAAAGKQQRFCQQCSRFHVLTEFDEAKRSCRKRLAEHNRRRRKPAASSASSKDGASPPAKKPTSGGSMTGSYTTDSKNLSTAKSTMSSNTGSVISCLDQGNKQQLARPTLTLGASLDKDHQHQQQLSTMLQAQAAAGGGHHHHHHHHPEQHFITSLQVHSHNNGGGGGGGGNNNILSCSSVCSSALPPANGDEVSDQNTTNGNGNGNGCGGMHNLFEVDFM</sequence>
<evidence type="ECO:0000256" key="5">
    <source>
        <dbReference type="ARBA" id="ARBA00023015"/>
    </source>
</evidence>
<comment type="subcellular location">
    <subcellularLocation>
        <location evidence="1">Nucleus</location>
    </subcellularLocation>
</comment>
<feature type="region of interest" description="Disordered" evidence="10">
    <location>
        <begin position="250"/>
        <end position="301"/>
    </location>
</feature>
<evidence type="ECO:0000256" key="7">
    <source>
        <dbReference type="ARBA" id="ARBA00023163"/>
    </source>
</evidence>
<dbReference type="PANTHER" id="PTHR31251:SF114">
    <property type="entry name" value="SQUAMOSA PROMOTER-BINDING-LIKE PROTEIN 10"/>
    <property type="match status" value="1"/>
</dbReference>
<dbReference type="Proteomes" id="UP000823388">
    <property type="component" value="Chromosome 4K"/>
</dbReference>
<dbReference type="FunFam" id="4.10.1100.10:FF:000001">
    <property type="entry name" value="Squamosa promoter-binding-like protein 14"/>
    <property type="match status" value="1"/>
</dbReference>
<keyword evidence="7" id="KW-0804">Transcription</keyword>
<dbReference type="GO" id="GO:0008270">
    <property type="term" value="F:zinc ion binding"/>
    <property type="evidence" value="ECO:0007669"/>
    <property type="project" value="UniProtKB-KW"/>
</dbReference>
<protein>
    <recommendedName>
        <fullName evidence="11">SBP-type domain-containing protein</fullName>
    </recommendedName>
</protein>
<dbReference type="PROSITE" id="PS51141">
    <property type="entry name" value="ZF_SBP"/>
    <property type="match status" value="1"/>
</dbReference>
<feature type="region of interest" description="Disordered" evidence="10">
    <location>
        <begin position="334"/>
        <end position="366"/>
    </location>
</feature>
<dbReference type="Pfam" id="PF03110">
    <property type="entry name" value="SBP"/>
    <property type="match status" value="1"/>
</dbReference>
<dbReference type="GO" id="GO:0005634">
    <property type="term" value="C:nucleus"/>
    <property type="evidence" value="ECO:0007669"/>
    <property type="project" value="UniProtKB-SubCell"/>
</dbReference>
<evidence type="ECO:0000313" key="12">
    <source>
        <dbReference type="EMBL" id="KAG2613432.1"/>
    </source>
</evidence>